<comment type="caution">
    <text evidence="2">The sequence shown here is derived from an EMBL/GenBank/DDBJ whole genome shotgun (WGS) entry which is preliminary data.</text>
</comment>
<evidence type="ECO:0000256" key="1">
    <source>
        <dbReference type="SAM" id="Phobius"/>
    </source>
</evidence>
<proteinExistence type="predicted"/>
<name>A0ABS1CVS1_9PROT</name>
<dbReference type="Proteomes" id="UP000697995">
    <property type="component" value="Unassembled WGS sequence"/>
</dbReference>
<keyword evidence="1" id="KW-1133">Transmembrane helix</keyword>
<feature type="transmembrane region" description="Helical" evidence="1">
    <location>
        <begin position="12"/>
        <end position="31"/>
    </location>
</feature>
<sequence length="73" mass="7262">MSTRLLAAGRTEAAPALPALGAAILLLAVLAALPGPALFVLLLAGLTFLAMTVAGLRRRGGSGVPPLPYAQEA</sequence>
<accession>A0ABS1CVS1</accession>
<organism evidence="2 3">
    <name type="scientific">Paracraurococcus ruber</name>
    <dbReference type="NCBI Taxonomy" id="77675"/>
    <lineage>
        <taxon>Bacteria</taxon>
        <taxon>Pseudomonadati</taxon>
        <taxon>Pseudomonadota</taxon>
        <taxon>Alphaproteobacteria</taxon>
        <taxon>Acetobacterales</taxon>
        <taxon>Roseomonadaceae</taxon>
        <taxon>Paracraurococcus</taxon>
    </lineage>
</organism>
<keyword evidence="3" id="KW-1185">Reference proteome</keyword>
<keyword evidence="1" id="KW-0812">Transmembrane</keyword>
<keyword evidence="1" id="KW-0472">Membrane</keyword>
<evidence type="ECO:0000313" key="3">
    <source>
        <dbReference type="Proteomes" id="UP000697995"/>
    </source>
</evidence>
<dbReference type="EMBL" id="NRSG01000059">
    <property type="protein sequence ID" value="MBK1658620.1"/>
    <property type="molecule type" value="Genomic_DNA"/>
</dbReference>
<dbReference type="RefSeq" id="WP_133220073.1">
    <property type="nucleotide sequence ID" value="NZ_NRSG01000059.1"/>
</dbReference>
<feature type="transmembrane region" description="Helical" evidence="1">
    <location>
        <begin position="37"/>
        <end position="56"/>
    </location>
</feature>
<evidence type="ECO:0000313" key="2">
    <source>
        <dbReference type="EMBL" id="MBK1658620.1"/>
    </source>
</evidence>
<protein>
    <submittedName>
        <fullName evidence="2">Uncharacterized protein</fullName>
    </submittedName>
</protein>
<reference evidence="2 3" key="1">
    <citation type="journal article" date="2020" name="Microorganisms">
        <title>Osmotic Adaptation and Compatible Solute Biosynthesis of Phototrophic Bacteria as Revealed from Genome Analyses.</title>
        <authorList>
            <person name="Imhoff J.F."/>
            <person name="Rahn T."/>
            <person name="Kunzel S."/>
            <person name="Keller A."/>
            <person name="Neulinger S.C."/>
        </authorList>
    </citation>
    <scope>NUCLEOTIDE SEQUENCE [LARGE SCALE GENOMIC DNA]</scope>
    <source>
        <strain evidence="2 3">DSM 15382</strain>
    </source>
</reference>
<gene>
    <name evidence="2" type="ORF">CKO45_10285</name>
</gene>